<dbReference type="PANTHER" id="PTHR13343">
    <property type="entry name" value="CREG1 PROTEIN"/>
    <property type="match status" value="1"/>
</dbReference>
<dbReference type="InterPro" id="IPR019595">
    <property type="entry name" value="DUF2470"/>
</dbReference>
<dbReference type="STRING" id="930.GCA_002079865_01690"/>
<dbReference type="InterPro" id="IPR037119">
    <property type="entry name" value="Haem_oxidase_HugZ-like_sf"/>
</dbReference>
<dbReference type="Gene3D" id="2.30.110.10">
    <property type="entry name" value="Electron Transport, Fmn-binding Protein, Chain A"/>
    <property type="match status" value="1"/>
</dbReference>
<dbReference type="AlphaFoldDB" id="A0A1C2IRD5"/>
<dbReference type="RefSeq" id="WP_024894258.1">
    <property type="nucleotide sequence ID" value="NZ_LWRY01000290.1"/>
</dbReference>
<sequence length="246" mass="27383">MTPIDQGVAIGAEARRFVRSYHNGSLCTLSKKLEGYPFASVSPFVLDAAGNPVILISNLAEHTKNIDADPRVSLLVYPCADDAQAVGRVTLIGRAARLPDKNGFGERYLRYLPQAQDYFAAHDFYFYRIQVENIRYIGGFGKIHWVRPEHYAPPPTAALLEAEAGILAHMNADHRDNMRDYCRHLCACDAVDVEMVGIDYDGFDLRADGKLLRLDFPEPITGPQEARTALVAMARQCREAQGQETI</sequence>
<evidence type="ECO:0000313" key="5">
    <source>
        <dbReference type="Proteomes" id="UP000094893"/>
    </source>
</evidence>
<dbReference type="InterPro" id="IPR012349">
    <property type="entry name" value="Split_barrel_FMN-bd"/>
</dbReference>
<dbReference type="Pfam" id="PF13883">
    <property type="entry name" value="CREG_beta-barrel"/>
    <property type="match status" value="1"/>
</dbReference>
<accession>A0A1C2IRD5</accession>
<dbReference type="PANTHER" id="PTHR13343:SF17">
    <property type="entry name" value="CELLULAR REPRESSOR OF E1A-STIMULATED GENES, ISOFORM A"/>
    <property type="match status" value="1"/>
</dbReference>
<proteinExistence type="predicted"/>
<dbReference type="EMBL" id="LWSA01000062">
    <property type="protein sequence ID" value="OCX74714.1"/>
    <property type="molecule type" value="Genomic_DNA"/>
</dbReference>
<feature type="domain" description="CREG-like beta-barrel" evidence="2">
    <location>
        <begin position="13"/>
        <end position="151"/>
    </location>
</feature>
<protein>
    <submittedName>
        <fullName evidence="3">Pyridoxamine 5'-phosphate oxidase</fullName>
    </submittedName>
</protein>
<keyword evidence="6" id="KW-1185">Reference proteome</keyword>
<name>A0A1C2IRD5_ACITH</name>
<comment type="caution">
    <text evidence="3">The sequence shown here is derived from an EMBL/GenBank/DDBJ whole genome shotgun (WGS) entry which is preliminary data.</text>
</comment>
<evidence type="ECO:0000259" key="2">
    <source>
        <dbReference type="Pfam" id="PF13883"/>
    </source>
</evidence>
<evidence type="ECO:0000313" key="3">
    <source>
        <dbReference type="EMBL" id="OCX67952.1"/>
    </source>
</evidence>
<evidence type="ECO:0000259" key="1">
    <source>
        <dbReference type="Pfam" id="PF10615"/>
    </source>
</evidence>
<dbReference type="EMBL" id="LWRY01000290">
    <property type="protein sequence ID" value="OCX67952.1"/>
    <property type="molecule type" value="Genomic_DNA"/>
</dbReference>
<dbReference type="Proteomes" id="UP000094893">
    <property type="component" value="Unassembled WGS sequence"/>
</dbReference>
<dbReference type="GO" id="GO:0005737">
    <property type="term" value="C:cytoplasm"/>
    <property type="evidence" value="ECO:0007669"/>
    <property type="project" value="UniProtKB-ARBA"/>
</dbReference>
<evidence type="ECO:0000313" key="6">
    <source>
        <dbReference type="Proteomes" id="UP000095008"/>
    </source>
</evidence>
<dbReference type="Proteomes" id="UP000095008">
    <property type="component" value="Unassembled WGS sequence"/>
</dbReference>
<dbReference type="Pfam" id="PF10615">
    <property type="entry name" value="DUF2470"/>
    <property type="match status" value="1"/>
</dbReference>
<gene>
    <name evidence="3" type="ORF">A6M23_19625</name>
    <name evidence="4" type="ORF">A6P07_05125</name>
</gene>
<reference evidence="3 5" key="1">
    <citation type="journal article" date="2016" name="Int. J. Mol. Sci.">
        <title>Comparative genomics of the extreme acidophile Acidithiobacillus thiooxidans reveals intraspecific divergence and niche adaptation.</title>
        <authorList>
            <person name="Zhang X."/>
            <person name="Feng X."/>
            <person name="Tao J."/>
            <person name="Ma L."/>
            <person name="Xiao Y."/>
            <person name="Liang Y."/>
            <person name="Liu X."/>
            <person name="Yin H."/>
        </authorList>
    </citation>
    <scope>NUCLEOTIDE SEQUENCE [LARGE SCALE GENOMIC DNA]</scope>
    <source>
        <strain evidence="4 5">A02</strain>
        <strain evidence="3">DXS-W</strain>
    </source>
</reference>
<dbReference type="OrthoDB" id="9776211at2"/>
<dbReference type="Gene3D" id="3.20.180.10">
    <property type="entry name" value="PNP-oxidase-like"/>
    <property type="match status" value="1"/>
</dbReference>
<organism evidence="3 6">
    <name type="scientific">Acidithiobacillus thiooxidans</name>
    <name type="common">Thiobacillus thiooxidans</name>
    <dbReference type="NCBI Taxonomy" id="930"/>
    <lineage>
        <taxon>Bacteria</taxon>
        <taxon>Pseudomonadati</taxon>
        <taxon>Pseudomonadota</taxon>
        <taxon>Acidithiobacillia</taxon>
        <taxon>Acidithiobacillales</taxon>
        <taxon>Acidithiobacillaceae</taxon>
        <taxon>Acidithiobacillus</taxon>
    </lineage>
</organism>
<evidence type="ECO:0000313" key="4">
    <source>
        <dbReference type="EMBL" id="OCX74714.1"/>
    </source>
</evidence>
<dbReference type="SUPFAM" id="SSF50475">
    <property type="entry name" value="FMN-binding split barrel"/>
    <property type="match status" value="1"/>
</dbReference>
<feature type="domain" description="DUF2470" evidence="1">
    <location>
        <begin position="163"/>
        <end position="233"/>
    </location>
</feature>
<dbReference type="InterPro" id="IPR055343">
    <property type="entry name" value="CREG_beta-barrel"/>
</dbReference>
<dbReference type="eggNOG" id="COG0748">
    <property type="taxonomic scope" value="Bacteria"/>
</dbReference>